<dbReference type="GO" id="GO:0005737">
    <property type="term" value="C:cytoplasm"/>
    <property type="evidence" value="ECO:0007669"/>
    <property type="project" value="TreeGrafter"/>
</dbReference>
<keyword evidence="1" id="KW-0902">Two-component regulatory system</keyword>
<dbReference type="GO" id="GO:0009927">
    <property type="term" value="F:histidine phosphotransfer kinase activity"/>
    <property type="evidence" value="ECO:0007669"/>
    <property type="project" value="InterPro"/>
</dbReference>
<dbReference type="PANTHER" id="PTHR28242:SF52">
    <property type="entry name" value="PHOSPHORELAY INTERMEDIATE PROTEIN YPD1"/>
    <property type="match status" value="1"/>
</dbReference>
<feature type="modified residue" description="Phosphohistidine" evidence="2">
    <location>
        <position position="50"/>
    </location>
</feature>
<protein>
    <submittedName>
        <fullName evidence="4">HPt domain</fullName>
    </submittedName>
</protein>
<dbReference type="InterPro" id="IPR008207">
    <property type="entry name" value="Sig_transdc_His_kin_Hpt_dom"/>
</dbReference>
<evidence type="ECO:0000313" key="4">
    <source>
        <dbReference type="EMBL" id="AJQ96321.1"/>
    </source>
</evidence>
<dbReference type="GO" id="GO:0000160">
    <property type="term" value="P:phosphorelay signal transduction system"/>
    <property type="evidence" value="ECO:0007669"/>
    <property type="project" value="UniProtKB-KW"/>
</dbReference>
<dbReference type="KEGG" id="gsn:YC6258_04287"/>
<dbReference type="Pfam" id="PF01627">
    <property type="entry name" value="Hpt"/>
    <property type="match status" value="1"/>
</dbReference>
<evidence type="ECO:0000259" key="3">
    <source>
        <dbReference type="PROSITE" id="PS50894"/>
    </source>
</evidence>
<dbReference type="InterPro" id="IPR036641">
    <property type="entry name" value="HPT_dom_sf"/>
</dbReference>
<dbReference type="PROSITE" id="PS50894">
    <property type="entry name" value="HPT"/>
    <property type="match status" value="1"/>
</dbReference>
<dbReference type="InterPro" id="IPR045871">
    <property type="entry name" value="AHP1-5/YPD1"/>
</dbReference>
<proteinExistence type="predicted"/>
<dbReference type="PANTHER" id="PTHR28242">
    <property type="entry name" value="PHOSPHORELAY INTERMEDIATE PROTEIN YPD1"/>
    <property type="match status" value="1"/>
</dbReference>
<accession>A0A0C5VQ10</accession>
<gene>
    <name evidence="4" type="ORF">YC6258_04287</name>
</gene>
<keyword evidence="5" id="KW-1185">Reference proteome</keyword>
<dbReference type="SMART" id="SM00073">
    <property type="entry name" value="HPT"/>
    <property type="match status" value="1"/>
</dbReference>
<feature type="domain" description="HPt" evidence="3">
    <location>
        <begin position="11"/>
        <end position="108"/>
    </location>
</feature>
<dbReference type="CDD" id="cd00088">
    <property type="entry name" value="HPT"/>
    <property type="match status" value="1"/>
</dbReference>
<dbReference type="Gene3D" id="1.20.120.160">
    <property type="entry name" value="HPT domain"/>
    <property type="match status" value="1"/>
</dbReference>
<keyword evidence="2" id="KW-0597">Phosphoprotein</keyword>
<dbReference type="HOGENOM" id="CLU_157042_1_0_6"/>
<evidence type="ECO:0000256" key="1">
    <source>
        <dbReference type="ARBA" id="ARBA00023012"/>
    </source>
</evidence>
<dbReference type="Proteomes" id="UP000032266">
    <property type="component" value="Chromosome"/>
</dbReference>
<evidence type="ECO:0000313" key="5">
    <source>
        <dbReference type="Proteomes" id="UP000032266"/>
    </source>
</evidence>
<evidence type="ECO:0000256" key="2">
    <source>
        <dbReference type="PROSITE-ProRule" id="PRU00110"/>
    </source>
</evidence>
<dbReference type="STRING" id="1445510.YC6258_04287"/>
<dbReference type="SUPFAM" id="SSF47226">
    <property type="entry name" value="Histidine-containing phosphotransfer domain, HPT domain"/>
    <property type="match status" value="1"/>
</dbReference>
<reference evidence="4 5" key="1">
    <citation type="submission" date="2014-01" db="EMBL/GenBank/DDBJ databases">
        <title>Full genme sequencing of cellulolytic bacterium Gynuella sunshinyii YC6258T gen. nov., sp. nov.</title>
        <authorList>
            <person name="Khan H."/>
            <person name="Chung E.J."/>
            <person name="Chung Y.R."/>
        </authorList>
    </citation>
    <scope>NUCLEOTIDE SEQUENCE [LARGE SCALE GENOMIC DNA]</scope>
    <source>
        <strain evidence="4 5">YC6258</strain>
    </source>
</reference>
<dbReference type="GO" id="GO:0043424">
    <property type="term" value="F:protein histidine kinase binding"/>
    <property type="evidence" value="ECO:0007669"/>
    <property type="project" value="InterPro"/>
</dbReference>
<dbReference type="EMBL" id="CP007142">
    <property type="protein sequence ID" value="AJQ96321.1"/>
    <property type="molecule type" value="Genomic_DNA"/>
</dbReference>
<dbReference type="AlphaFoldDB" id="A0A0C5VQ10"/>
<name>A0A0C5VQ10_9GAMM</name>
<organism evidence="4 5">
    <name type="scientific">Gynuella sunshinyii YC6258</name>
    <dbReference type="NCBI Taxonomy" id="1445510"/>
    <lineage>
        <taxon>Bacteria</taxon>
        <taxon>Pseudomonadati</taxon>
        <taxon>Pseudomonadota</taxon>
        <taxon>Gammaproteobacteria</taxon>
        <taxon>Oceanospirillales</taxon>
        <taxon>Saccharospirillaceae</taxon>
        <taxon>Gynuella</taxon>
    </lineage>
</organism>
<sequence>MSVLDELKDIMDDEFEFLLQTFIKDSAMHLEHIDQFAQQKDSDELRRSAHSLKGSSVNVGATQLHDLCAELEKAASDELWTQTSDQIEQIQREYMAVVECLTELLPGHNRSE</sequence>